<evidence type="ECO:0000256" key="1">
    <source>
        <dbReference type="SAM" id="MobiDB-lite"/>
    </source>
</evidence>
<organism evidence="2 3">
    <name type="scientific">Marinitoga aeolica</name>
    <dbReference type="NCBI Taxonomy" id="2809031"/>
    <lineage>
        <taxon>Bacteria</taxon>
        <taxon>Thermotogati</taxon>
        <taxon>Thermotogota</taxon>
        <taxon>Thermotogae</taxon>
        <taxon>Petrotogales</taxon>
        <taxon>Petrotogaceae</taxon>
        <taxon>Marinitoga</taxon>
    </lineage>
</organism>
<accession>A0ABY8PPG7</accession>
<gene>
    <name evidence="2" type="ORF">JRV97_09055</name>
</gene>
<dbReference type="EMBL" id="CP069362">
    <property type="protein sequence ID" value="WGS64510.1"/>
    <property type="molecule type" value="Genomic_DNA"/>
</dbReference>
<name>A0ABY8PPG7_9BACT</name>
<reference evidence="2 3" key="1">
    <citation type="submission" date="2021-02" db="EMBL/GenBank/DDBJ databases">
        <title>Characterization of Marinitoga sp. nov. str. BP5-C20A.</title>
        <authorList>
            <person name="Erauso G."/>
            <person name="Postec A."/>
        </authorList>
    </citation>
    <scope>NUCLEOTIDE SEQUENCE [LARGE SCALE GENOMIC DNA]</scope>
    <source>
        <strain evidence="2 3">BP5-C20A</strain>
    </source>
</reference>
<evidence type="ECO:0000313" key="3">
    <source>
        <dbReference type="Proteomes" id="UP001232493"/>
    </source>
</evidence>
<protein>
    <submittedName>
        <fullName evidence="2">Uncharacterized protein</fullName>
    </submittedName>
</protein>
<dbReference type="Proteomes" id="UP001232493">
    <property type="component" value="Chromosome"/>
</dbReference>
<proteinExistence type="predicted"/>
<evidence type="ECO:0000313" key="2">
    <source>
        <dbReference type="EMBL" id="WGS64510.1"/>
    </source>
</evidence>
<feature type="region of interest" description="Disordered" evidence="1">
    <location>
        <begin position="39"/>
        <end position="103"/>
    </location>
</feature>
<keyword evidence="3" id="KW-1185">Reference proteome</keyword>
<feature type="compositionally biased region" description="Basic and acidic residues" evidence="1">
    <location>
        <begin position="52"/>
        <end position="71"/>
    </location>
</feature>
<feature type="compositionally biased region" description="Basic and acidic residues" evidence="1">
    <location>
        <begin position="82"/>
        <end position="103"/>
    </location>
</feature>
<dbReference type="RefSeq" id="WP_280998220.1">
    <property type="nucleotide sequence ID" value="NZ_CP069362.1"/>
</dbReference>
<sequence>MPDPINLSISYITNVDVSNNIQHLNNALIAAKSTDLEEHIKKNQEARSQVKNTEEKSESQHINDNQKKHSSEYNNQKRKHKENNEEKKIVIDDYRGHSLDVRI</sequence>